<evidence type="ECO:0000256" key="1">
    <source>
        <dbReference type="ARBA" id="ARBA00034120"/>
    </source>
</evidence>
<gene>
    <name evidence="3" type="ORF">I8J31_20595</name>
</gene>
<keyword evidence="4" id="KW-1185">Reference proteome</keyword>
<comment type="similarity">
    <text evidence="1">Belongs to the bacterial reverse transcriptase family.</text>
</comment>
<dbReference type="PROSITE" id="PS50878">
    <property type="entry name" value="RT_POL"/>
    <property type="match status" value="1"/>
</dbReference>
<evidence type="ECO:0000313" key="4">
    <source>
        <dbReference type="Proteomes" id="UP000628710"/>
    </source>
</evidence>
<dbReference type="EMBL" id="JAEMNX010000057">
    <property type="protein sequence ID" value="MBJ7540070.1"/>
    <property type="molecule type" value="Genomic_DNA"/>
</dbReference>
<reference evidence="3" key="1">
    <citation type="submission" date="2020-12" db="EMBL/GenBank/DDBJ databases">
        <title>Marinomonas arctica sp. nov., a psychrotolerant bacterium isolated from the Arctic.</title>
        <authorList>
            <person name="Zhang Y."/>
        </authorList>
    </citation>
    <scope>NUCLEOTIDE SEQUENCE</scope>
    <source>
        <strain evidence="3">C1424</strain>
    </source>
</reference>
<proteinExistence type="inferred from homology"/>
<dbReference type="Proteomes" id="UP000628710">
    <property type="component" value="Unassembled WGS sequence"/>
</dbReference>
<sequence length="248" mass="28443">MLEQVISDAVLDQAYDWLCKSRQDSHYNNDVWHLRFHWDRDKALLQQQLLAGDYRFEPCRAIRVGGLSIGVWCARDALFLKALTLVLSQHLTPQLSEDCYHLAGRGGAKGCVRQVKQAVDGYQFVCRSDVDSYYATIDHKVLLDLLAERISDARVLDLIAQMLTRLDNVNGHLHWVNKGIGKGNPISPLLGALYLYSMDKVLGDYCDQHQLRYFRYMDDWVVLCKTRHQLRQPTYCATHLSKAVISSD</sequence>
<dbReference type="PANTHER" id="PTHR34047:SF8">
    <property type="entry name" value="PROTEIN YKFC"/>
    <property type="match status" value="1"/>
</dbReference>
<dbReference type="Pfam" id="PF00078">
    <property type="entry name" value="RVT_1"/>
    <property type="match status" value="1"/>
</dbReference>
<evidence type="ECO:0000313" key="3">
    <source>
        <dbReference type="EMBL" id="MBJ7540070.1"/>
    </source>
</evidence>
<protein>
    <recommendedName>
        <fullName evidence="2">Reverse transcriptase domain-containing protein</fullName>
    </recommendedName>
</protein>
<dbReference type="InterPro" id="IPR000477">
    <property type="entry name" value="RT_dom"/>
</dbReference>
<comment type="caution">
    <text evidence="3">The sequence shown here is derived from an EMBL/GenBank/DDBJ whole genome shotgun (WGS) entry which is preliminary data.</text>
</comment>
<dbReference type="SUPFAM" id="SSF56672">
    <property type="entry name" value="DNA/RNA polymerases"/>
    <property type="match status" value="1"/>
</dbReference>
<accession>A0A934N217</accession>
<dbReference type="RefSeq" id="WP_199470462.1">
    <property type="nucleotide sequence ID" value="NZ_JAEMNX010000057.1"/>
</dbReference>
<organism evidence="3 4">
    <name type="scientific">Marinomonas transparens</name>
    <dbReference type="NCBI Taxonomy" id="2795388"/>
    <lineage>
        <taxon>Bacteria</taxon>
        <taxon>Pseudomonadati</taxon>
        <taxon>Pseudomonadota</taxon>
        <taxon>Gammaproteobacteria</taxon>
        <taxon>Oceanospirillales</taxon>
        <taxon>Oceanospirillaceae</taxon>
        <taxon>Marinomonas</taxon>
    </lineage>
</organism>
<dbReference type="InterPro" id="IPR043502">
    <property type="entry name" value="DNA/RNA_pol_sf"/>
</dbReference>
<dbReference type="InterPro" id="IPR051083">
    <property type="entry name" value="GrpII_Intron_Splice-Mob/Def"/>
</dbReference>
<feature type="domain" description="Reverse transcriptase" evidence="2">
    <location>
        <begin position="1"/>
        <end position="248"/>
    </location>
</feature>
<dbReference type="AlphaFoldDB" id="A0A934N217"/>
<name>A0A934N217_9GAMM</name>
<evidence type="ECO:0000259" key="2">
    <source>
        <dbReference type="PROSITE" id="PS50878"/>
    </source>
</evidence>
<dbReference type="PANTHER" id="PTHR34047">
    <property type="entry name" value="NUCLEAR INTRON MATURASE 1, MITOCHONDRIAL-RELATED"/>
    <property type="match status" value="1"/>
</dbReference>